<feature type="domain" description="RING-type" evidence="6">
    <location>
        <begin position="135"/>
        <end position="169"/>
    </location>
</feature>
<evidence type="ECO:0000256" key="5">
    <source>
        <dbReference type="SAM" id="MobiDB-lite"/>
    </source>
</evidence>
<dbReference type="InterPro" id="IPR015947">
    <property type="entry name" value="PUA-like_sf"/>
</dbReference>
<dbReference type="Proteomes" id="UP000694871">
    <property type="component" value="Unplaced"/>
</dbReference>
<dbReference type="SUPFAM" id="SSF48452">
    <property type="entry name" value="TPR-like"/>
    <property type="match status" value="2"/>
</dbReference>
<dbReference type="Pfam" id="PF13923">
    <property type="entry name" value="zf-C3HC4_2"/>
    <property type="match status" value="1"/>
</dbReference>
<dbReference type="PROSITE" id="PS00518">
    <property type="entry name" value="ZF_RING_1"/>
    <property type="match status" value="1"/>
</dbReference>
<dbReference type="SMART" id="SM00028">
    <property type="entry name" value="TPR"/>
    <property type="match status" value="6"/>
</dbReference>
<keyword evidence="8" id="KW-1185">Reference proteome</keyword>
<dbReference type="InterPro" id="IPR001841">
    <property type="entry name" value="Znf_RING"/>
</dbReference>
<dbReference type="GeneID" id="107126177"/>
<dbReference type="PROSITE" id="PS50089">
    <property type="entry name" value="ZF_RING_2"/>
    <property type="match status" value="3"/>
</dbReference>
<organism evidence="8 9">
    <name type="scientific">Gekko japonicus</name>
    <name type="common">Schlegel's Japanese gecko</name>
    <dbReference type="NCBI Taxonomy" id="146911"/>
    <lineage>
        <taxon>Eukaryota</taxon>
        <taxon>Metazoa</taxon>
        <taxon>Chordata</taxon>
        <taxon>Craniata</taxon>
        <taxon>Vertebrata</taxon>
        <taxon>Euteleostomi</taxon>
        <taxon>Lepidosauria</taxon>
        <taxon>Squamata</taxon>
        <taxon>Bifurcata</taxon>
        <taxon>Gekkota</taxon>
        <taxon>Gekkonidae</taxon>
        <taxon>Gekkoninae</taxon>
        <taxon>Gekko</taxon>
    </lineage>
</organism>
<feature type="region of interest" description="Disordered" evidence="5">
    <location>
        <begin position="1"/>
        <end position="20"/>
    </location>
</feature>
<dbReference type="SMART" id="SM00184">
    <property type="entry name" value="RING"/>
    <property type="match status" value="3"/>
</dbReference>
<evidence type="ECO:0000259" key="6">
    <source>
        <dbReference type="PROSITE" id="PS50089"/>
    </source>
</evidence>
<dbReference type="Gene3D" id="1.25.40.10">
    <property type="entry name" value="Tetratricopeptide repeat domain"/>
    <property type="match status" value="2"/>
</dbReference>
<keyword evidence="1" id="KW-0479">Metal-binding</keyword>
<evidence type="ECO:0000256" key="4">
    <source>
        <dbReference type="PROSITE-ProRule" id="PRU00175"/>
    </source>
</evidence>
<sequence>MELGGAHFQQAPSGGGGPCPEMLQVAEEAFRGGQFALAAEILASQLAELPQPERGLCLRQGDALARAGRMAEALESYSAAAGLARLRPEELRELAESFALTLREKELRLPPWPGPEGADPLGDPACCRPPELLGCPSCLRLLCEPVTLHCGHTHCKRCALNGGGECAPCAARRSGPGSGAAAQPPASLRANVVLGSWLEKWFPDESRARRLCAEGDAAWERQELAAALEKYNQALELGLQRSQPCLTGKSTSPGAPQRHQPERGLCLRQGDALARAGRMAEALESYSAAAGLARLRPEELRELAESFALTLREKELRLPPWPGPEGADPLGDPACCRPPELLGCPSCLRLLCEPVTLHCGHTHCKRCALNGGGECAPCAARRSGPGSGAAAQPPASLRANVVLGSWLEKWFPDESRARRLCAEGDAAWERQELAAALEKYNQALELASCKCSLIAQRAELCTAMKNYQQALYDAEALCRNKPHWPKGHYVKAQALSGLGRIEEALKEFLYCVALNPEWSSMKMEAQKIMCEMFFPAFENVHDTLTTPFCNRTSYTRLKPAFLSSINTQSSTEDGLTEESSKETVLRLTKTPSQDTDVFRNTDSSVSQHILDVYFEDKKTLGTVLSNLPGASLKRKFSSDVGDLQNLDVPSKIPRKDGNTTCANSTTLPLKVIPANLVDASDFECSLCMRLFYEPVATRCGHTFCLKCLERCMDHNPHCPLCKEELSEFLASRTYKKTILTEELIVRYLPDELSERRKVYEEEMKELSNLNKDVPIFVCTMALPTIPCPLHVFEPRYRLMIRRCMETGTKQFGMCLADELKGFADYGCMLEVRDVKFFPDGRSVVDTVGVRRFRVLSHGQRDGYNTANIEYLEDKKVEGAEYEELVRLHDSVYDQAVAWFTSLKDNMKAQILNHFGSMPGKEPEPQSSPSGPAWSWWLLAVLPLENRAQLAILAMTSLKDRLIAIRRVLIFVTRKRPR</sequence>
<dbReference type="InterPro" id="IPR017907">
    <property type="entry name" value="Znf_RING_CS"/>
</dbReference>
<accession>A0ABM1LGV3</accession>
<dbReference type="InterPro" id="IPR046336">
    <property type="entry name" value="Lon_prtase_N_sf"/>
</dbReference>
<reference evidence="9" key="1">
    <citation type="submission" date="2025-08" db="UniProtKB">
        <authorList>
            <consortium name="RefSeq"/>
        </authorList>
    </citation>
    <scope>IDENTIFICATION</scope>
</reference>
<dbReference type="SMART" id="SM00464">
    <property type="entry name" value="LON"/>
    <property type="match status" value="1"/>
</dbReference>
<dbReference type="InterPro" id="IPR003111">
    <property type="entry name" value="Lon_prtase_N"/>
</dbReference>
<keyword evidence="2 4" id="KW-0863">Zinc-finger</keyword>
<dbReference type="Pfam" id="PF02190">
    <property type="entry name" value="LON_substr_bdg"/>
    <property type="match status" value="1"/>
</dbReference>
<evidence type="ECO:0000256" key="1">
    <source>
        <dbReference type="ARBA" id="ARBA00022723"/>
    </source>
</evidence>
<proteinExistence type="predicted"/>
<dbReference type="PANTHER" id="PTHR23327:SF5">
    <property type="entry name" value="LON PEPTIDASE N-TERMINAL DOMAIN AND RING FINGER PROTEIN 2"/>
    <property type="match status" value="1"/>
</dbReference>
<dbReference type="SUPFAM" id="SSF57850">
    <property type="entry name" value="RING/U-box"/>
    <property type="match status" value="3"/>
</dbReference>
<feature type="domain" description="RING-type" evidence="6">
    <location>
        <begin position="344"/>
        <end position="378"/>
    </location>
</feature>
<name>A0ABM1LGV3_GEKJA</name>
<evidence type="ECO:0000256" key="3">
    <source>
        <dbReference type="ARBA" id="ARBA00022833"/>
    </source>
</evidence>
<feature type="domain" description="Lon N-terminal" evidence="7">
    <location>
        <begin position="763"/>
        <end position="972"/>
    </location>
</feature>
<keyword evidence="3" id="KW-0862">Zinc</keyword>
<dbReference type="Gene3D" id="3.30.40.10">
    <property type="entry name" value="Zinc/RING finger domain, C3HC4 (zinc finger)"/>
    <property type="match status" value="3"/>
</dbReference>
<evidence type="ECO:0000313" key="9">
    <source>
        <dbReference type="RefSeq" id="XP_015285190.1"/>
    </source>
</evidence>
<gene>
    <name evidence="9" type="primary">LONRF2</name>
</gene>
<dbReference type="Gene3D" id="2.30.130.40">
    <property type="entry name" value="LON domain-like"/>
    <property type="match status" value="1"/>
</dbReference>
<evidence type="ECO:0000313" key="8">
    <source>
        <dbReference type="Proteomes" id="UP000694871"/>
    </source>
</evidence>
<dbReference type="RefSeq" id="XP_015285190.1">
    <property type="nucleotide sequence ID" value="XM_015429704.1"/>
</dbReference>
<dbReference type="InterPro" id="IPR011990">
    <property type="entry name" value="TPR-like_helical_dom_sf"/>
</dbReference>
<dbReference type="PROSITE" id="PS51787">
    <property type="entry name" value="LON_N"/>
    <property type="match status" value="1"/>
</dbReference>
<dbReference type="SUPFAM" id="SSF88697">
    <property type="entry name" value="PUA domain-like"/>
    <property type="match status" value="1"/>
</dbReference>
<evidence type="ECO:0000259" key="7">
    <source>
        <dbReference type="PROSITE" id="PS51787"/>
    </source>
</evidence>
<evidence type="ECO:0000256" key="2">
    <source>
        <dbReference type="ARBA" id="ARBA00022771"/>
    </source>
</evidence>
<feature type="domain" description="RING-type" evidence="6">
    <location>
        <begin position="684"/>
        <end position="722"/>
    </location>
</feature>
<dbReference type="PANTHER" id="PTHR23327">
    <property type="entry name" value="RING FINGER PROTEIN 127"/>
    <property type="match status" value="1"/>
</dbReference>
<dbReference type="CDD" id="cd16514">
    <property type="entry name" value="RING-HC_LONFs_rpt2"/>
    <property type="match status" value="1"/>
</dbReference>
<dbReference type="InterPro" id="IPR013083">
    <property type="entry name" value="Znf_RING/FYVE/PHD"/>
</dbReference>
<protein>
    <submittedName>
        <fullName evidence="9">LON peptidase N-terminal domain and RING finger protein 2</fullName>
    </submittedName>
</protein>
<dbReference type="InterPro" id="IPR019734">
    <property type="entry name" value="TPR_rpt"/>
</dbReference>